<evidence type="ECO:0000313" key="4">
    <source>
        <dbReference type="EMBL" id="AFZ35155.1"/>
    </source>
</evidence>
<dbReference type="InterPro" id="IPR016181">
    <property type="entry name" value="Acyl_CoA_acyltransferase"/>
</dbReference>
<dbReference type="RefSeq" id="WP_015192826.1">
    <property type="nucleotide sequence ID" value="NC_019748.1"/>
</dbReference>
<protein>
    <submittedName>
        <fullName evidence="4">GCN5-related N-acetyltransferase</fullName>
    </submittedName>
</protein>
<sequence length="144" mass="16593">MNFIEIKIVDYQKKMQEIKTIRTQVFQVEQGVAEELEFDGLDEKSQHLIAYLNQQPVGTTRIRTIDEQTVKIERLAVLSEARGQGIGKKLMEKALEIVSNDNYQAVIIHAQEYIKELYLKLGFEQVGKTFQEAGIAHIKMIKKL</sequence>
<keyword evidence="5" id="KW-1185">Reference proteome</keyword>
<dbReference type="Proteomes" id="UP000010473">
    <property type="component" value="Chromosome"/>
</dbReference>
<gene>
    <name evidence="4" type="ordered locus">Sta7437_1589</name>
</gene>
<dbReference type="GO" id="GO:0016747">
    <property type="term" value="F:acyltransferase activity, transferring groups other than amino-acyl groups"/>
    <property type="evidence" value="ECO:0007669"/>
    <property type="project" value="InterPro"/>
</dbReference>
<keyword evidence="1" id="KW-0808">Transferase</keyword>
<dbReference type="PANTHER" id="PTHR42919">
    <property type="entry name" value="N-ALPHA-ACETYLTRANSFERASE"/>
    <property type="match status" value="1"/>
</dbReference>
<evidence type="ECO:0000256" key="2">
    <source>
        <dbReference type="ARBA" id="ARBA00023315"/>
    </source>
</evidence>
<dbReference type="PROSITE" id="PS51186">
    <property type="entry name" value="GNAT"/>
    <property type="match status" value="1"/>
</dbReference>
<proteinExistence type="predicted"/>
<dbReference type="KEGG" id="scs:Sta7437_1589"/>
<name>K9XRB2_STAC7</name>
<dbReference type="HOGENOM" id="CLU_056607_6_1_3"/>
<dbReference type="SUPFAM" id="SSF55729">
    <property type="entry name" value="Acyl-CoA N-acyltransferases (Nat)"/>
    <property type="match status" value="1"/>
</dbReference>
<evidence type="ECO:0000256" key="1">
    <source>
        <dbReference type="ARBA" id="ARBA00022679"/>
    </source>
</evidence>
<evidence type="ECO:0000313" key="5">
    <source>
        <dbReference type="Proteomes" id="UP000010473"/>
    </source>
</evidence>
<dbReference type="AlphaFoldDB" id="K9XRB2"/>
<feature type="domain" description="N-acetyltransferase" evidence="3">
    <location>
        <begin position="6"/>
        <end position="144"/>
    </location>
</feature>
<keyword evidence="2" id="KW-0012">Acyltransferase</keyword>
<dbReference type="EMBL" id="CP003653">
    <property type="protein sequence ID" value="AFZ35155.1"/>
    <property type="molecule type" value="Genomic_DNA"/>
</dbReference>
<dbReference type="eggNOG" id="COG2153">
    <property type="taxonomic scope" value="Bacteria"/>
</dbReference>
<accession>K9XRB2</accession>
<dbReference type="CDD" id="cd04301">
    <property type="entry name" value="NAT_SF"/>
    <property type="match status" value="1"/>
</dbReference>
<dbReference type="Pfam" id="PF13673">
    <property type="entry name" value="Acetyltransf_10"/>
    <property type="match status" value="1"/>
</dbReference>
<organism evidence="4 5">
    <name type="scientific">Stanieria cyanosphaera (strain ATCC 29371 / PCC 7437)</name>
    <dbReference type="NCBI Taxonomy" id="111780"/>
    <lineage>
        <taxon>Bacteria</taxon>
        <taxon>Bacillati</taxon>
        <taxon>Cyanobacteriota</taxon>
        <taxon>Cyanophyceae</taxon>
        <taxon>Pleurocapsales</taxon>
        <taxon>Dermocarpellaceae</taxon>
        <taxon>Stanieria</taxon>
    </lineage>
</organism>
<dbReference type="InterPro" id="IPR000182">
    <property type="entry name" value="GNAT_dom"/>
</dbReference>
<dbReference type="PANTHER" id="PTHR42919:SF8">
    <property type="entry name" value="N-ALPHA-ACETYLTRANSFERASE 50"/>
    <property type="match status" value="1"/>
</dbReference>
<dbReference type="InterPro" id="IPR051556">
    <property type="entry name" value="N-term/lysine_N-AcTrnsfr"/>
</dbReference>
<dbReference type="OrthoDB" id="9796171at2"/>
<dbReference type="STRING" id="111780.Sta7437_1589"/>
<dbReference type="Gene3D" id="3.40.630.30">
    <property type="match status" value="1"/>
</dbReference>
<reference evidence="5" key="1">
    <citation type="journal article" date="2013" name="Proc. Natl. Acad. Sci. U.S.A.">
        <title>Improving the coverage of the cyanobacterial phylum using diversity-driven genome sequencing.</title>
        <authorList>
            <person name="Shih P.M."/>
            <person name="Wu D."/>
            <person name="Latifi A."/>
            <person name="Axen S.D."/>
            <person name="Fewer D.P."/>
            <person name="Talla E."/>
            <person name="Calteau A."/>
            <person name="Cai F."/>
            <person name="Tandeau de Marsac N."/>
            <person name="Rippka R."/>
            <person name="Herdman M."/>
            <person name="Sivonen K."/>
            <person name="Coursin T."/>
            <person name="Laurent T."/>
            <person name="Goodwin L."/>
            <person name="Nolan M."/>
            <person name="Davenport K.W."/>
            <person name="Han C.S."/>
            <person name="Rubin E.M."/>
            <person name="Eisen J.A."/>
            <person name="Woyke T."/>
            <person name="Gugger M."/>
            <person name="Kerfeld C.A."/>
        </authorList>
    </citation>
    <scope>NUCLEOTIDE SEQUENCE [LARGE SCALE GENOMIC DNA]</scope>
    <source>
        <strain evidence="5">ATCC 29371 / PCC 7437</strain>
    </source>
</reference>
<evidence type="ECO:0000259" key="3">
    <source>
        <dbReference type="PROSITE" id="PS51186"/>
    </source>
</evidence>